<dbReference type="Pfam" id="PF00990">
    <property type="entry name" value="GGDEF"/>
    <property type="match status" value="1"/>
</dbReference>
<dbReference type="Pfam" id="PF01590">
    <property type="entry name" value="GAF"/>
    <property type="match status" value="1"/>
</dbReference>
<dbReference type="CDD" id="cd01948">
    <property type="entry name" value="EAL"/>
    <property type="match status" value="1"/>
</dbReference>
<dbReference type="SMART" id="SM00086">
    <property type="entry name" value="PAC"/>
    <property type="match status" value="1"/>
</dbReference>
<sequence length="740" mass="80129">MTSSTSGDAVSSELLARALALNSEGVIVTDADERIIYANQAVQDLIGYSEAEILGRNCRLLQGEDTDPEAVRAIHAAIAAQETFRGPIVNYRKNGQKFCNGLTITPIHGPGGDVTHFVSVQRDISEIVALRESEKREAETARLLLMVARLLGEYSSAADLADSIAEGVKVVCAADRSTVDLWDAPSEQLRLRAQSGWPAHLSDTLRRYSASTYESPELAALVATGHPILVGPNPTDRRQRLLDELEVTAFAAMPITSRGELRGILVAYWANATPPIAISEFLRERLESLGAMAAVAFENSRLLERAVWASTHDSLTGLPDRVLFEKSLQRELAAAPPVFTGVTILYLDIDDFKRTNDTLGHHAGDVVMRHVASVLLEVTGESDVVARFGGDEFVVLLAHQQDETHAHDVAARIRQKLREPLRLSGRDIFVSASIGIAVSGDIDSALPVVLKAQSLITAADTAMYREKAARMGAPARFMHPRELSIDTALHGAVGRGEITTHFQPQFDVRSNTITDVEALARWRNPELGDVSPVEFIPIAEKNGVIHEIGLEVFRQSCALARDSLASGHPVAVSVNVPVIQLMERGFVDAITAVIAAHAIPANLVKIELTESQHLTDVPQIIARLQGIRDLGIGVSLDDFGTGNTSLIELYDLPLTELKIDRAFIQKDGPVGEALISGLVDMAHQIGLEVVAEGIETPHQLEIGRRLGADRLQGHHIARPIGHDDLLAWLTHFVAGDLSVG</sequence>
<dbReference type="SUPFAM" id="SSF141868">
    <property type="entry name" value="EAL domain-like"/>
    <property type="match status" value="1"/>
</dbReference>
<dbReference type="InterPro" id="IPR000014">
    <property type="entry name" value="PAS"/>
</dbReference>
<dbReference type="InterPro" id="IPR035965">
    <property type="entry name" value="PAS-like_dom_sf"/>
</dbReference>
<feature type="domain" description="EAL" evidence="3">
    <location>
        <begin position="482"/>
        <end position="733"/>
    </location>
</feature>
<dbReference type="InterPro" id="IPR001610">
    <property type="entry name" value="PAC"/>
</dbReference>
<evidence type="ECO:0000259" key="4">
    <source>
        <dbReference type="PROSITE" id="PS50887"/>
    </source>
</evidence>
<dbReference type="Gene3D" id="3.30.70.270">
    <property type="match status" value="1"/>
</dbReference>
<dbReference type="CDD" id="cd00130">
    <property type="entry name" value="PAS"/>
    <property type="match status" value="1"/>
</dbReference>
<dbReference type="CDD" id="cd01949">
    <property type="entry name" value="GGDEF"/>
    <property type="match status" value="1"/>
</dbReference>
<feature type="domain" description="PAC" evidence="2">
    <location>
        <begin position="82"/>
        <end position="136"/>
    </location>
</feature>
<dbReference type="SUPFAM" id="SSF55073">
    <property type="entry name" value="Nucleotide cyclase"/>
    <property type="match status" value="1"/>
</dbReference>
<dbReference type="InterPro" id="IPR052155">
    <property type="entry name" value="Biofilm_reg_signaling"/>
</dbReference>
<dbReference type="InterPro" id="IPR000700">
    <property type="entry name" value="PAS-assoc_C"/>
</dbReference>
<dbReference type="InterPro" id="IPR043128">
    <property type="entry name" value="Rev_trsase/Diguanyl_cyclase"/>
</dbReference>
<evidence type="ECO:0000259" key="2">
    <source>
        <dbReference type="PROSITE" id="PS50113"/>
    </source>
</evidence>
<keyword evidence="6" id="KW-1185">Reference proteome</keyword>
<dbReference type="SMART" id="SM00091">
    <property type="entry name" value="PAS"/>
    <property type="match status" value="1"/>
</dbReference>
<dbReference type="Gene3D" id="3.30.450.20">
    <property type="entry name" value="PAS domain"/>
    <property type="match status" value="1"/>
</dbReference>
<dbReference type="Proteomes" id="UP001165584">
    <property type="component" value="Unassembled WGS sequence"/>
</dbReference>
<accession>A0ABT2GQE4</accession>
<dbReference type="InterPro" id="IPR035919">
    <property type="entry name" value="EAL_sf"/>
</dbReference>
<dbReference type="PANTHER" id="PTHR44757">
    <property type="entry name" value="DIGUANYLATE CYCLASE DGCP"/>
    <property type="match status" value="1"/>
</dbReference>
<feature type="domain" description="GGDEF" evidence="4">
    <location>
        <begin position="340"/>
        <end position="481"/>
    </location>
</feature>
<reference evidence="5" key="1">
    <citation type="submission" date="2022-08" db="EMBL/GenBank/DDBJ databases">
        <authorList>
            <person name="Deng Y."/>
            <person name="Han X.-F."/>
            <person name="Zhang Y.-Q."/>
        </authorList>
    </citation>
    <scope>NUCLEOTIDE SEQUENCE</scope>
    <source>
        <strain evidence="5">CPCC 205763</strain>
    </source>
</reference>
<evidence type="ECO:0000313" key="5">
    <source>
        <dbReference type="EMBL" id="MCS5718450.1"/>
    </source>
</evidence>
<dbReference type="InterPro" id="IPR001633">
    <property type="entry name" value="EAL_dom"/>
</dbReference>
<dbReference type="NCBIfam" id="TIGR00254">
    <property type="entry name" value="GGDEF"/>
    <property type="match status" value="1"/>
</dbReference>
<dbReference type="InterPro" id="IPR003018">
    <property type="entry name" value="GAF"/>
</dbReference>
<dbReference type="RefSeq" id="WP_259507337.1">
    <property type="nucleotide sequence ID" value="NZ_JANLCM010000001.1"/>
</dbReference>
<feature type="domain" description="PAS" evidence="1">
    <location>
        <begin position="11"/>
        <end position="81"/>
    </location>
</feature>
<evidence type="ECO:0000259" key="3">
    <source>
        <dbReference type="PROSITE" id="PS50883"/>
    </source>
</evidence>
<dbReference type="SUPFAM" id="SSF55785">
    <property type="entry name" value="PYP-like sensor domain (PAS domain)"/>
    <property type="match status" value="1"/>
</dbReference>
<dbReference type="InterPro" id="IPR000160">
    <property type="entry name" value="GGDEF_dom"/>
</dbReference>
<dbReference type="InterPro" id="IPR029787">
    <property type="entry name" value="Nucleotide_cyclase"/>
</dbReference>
<comment type="caution">
    <text evidence="5">The sequence shown here is derived from an EMBL/GenBank/DDBJ whole genome shotgun (WGS) entry which is preliminary data.</text>
</comment>
<proteinExistence type="predicted"/>
<dbReference type="NCBIfam" id="TIGR00229">
    <property type="entry name" value="sensory_box"/>
    <property type="match status" value="1"/>
</dbReference>
<protein>
    <submittedName>
        <fullName evidence="5">EAL domain-containing protein</fullName>
    </submittedName>
</protein>
<dbReference type="SMART" id="SM00052">
    <property type="entry name" value="EAL"/>
    <property type="match status" value="1"/>
</dbReference>
<name>A0ABT2GQE4_9MICO</name>
<dbReference type="Pfam" id="PF13426">
    <property type="entry name" value="PAS_9"/>
    <property type="match status" value="1"/>
</dbReference>
<dbReference type="SMART" id="SM00267">
    <property type="entry name" value="GGDEF"/>
    <property type="match status" value="1"/>
</dbReference>
<dbReference type="PROSITE" id="PS50112">
    <property type="entry name" value="PAS"/>
    <property type="match status" value="1"/>
</dbReference>
<dbReference type="PROSITE" id="PS50883">
    <property type="entry name" value="EAL"/>
    <property type="match status" value="1"/>
</dbReference>
<evidence type="ECO:0000313" key="6">
    <source>
        <dbReference type="Proteomes" id="UP001165584"/>
    </source>
</evidence>
<gene>
    <name evidence="5" type="ORF">N1027_09900</name>
</gene>
<organism evidence="5 6">
    <name type="scientific">Herbiconiux aconitum</name>
    <dbReference type="NCBI Taxonomy" id="2970913"/>
    <lineage>
        <taxon>Bacteria</taxon>
        <taxon>Bacillati</taxon>
        <taxon>Actinomycetota</taxon>
        <taxon>Actinomycetes</taxon>
        <taxon>Micrococcales</taxon>
        <taxon>Microbacteriaceae</taxon>
        <taxon>Herbiconiux</taxon>
    </lineage>
</organism>
<dbReference type="Gene3D" id="3.20.20.450">
    <property type="entry name" value="EAL domain"/>
    <property type="match status" value="1"/>
</dbReference>
<dbReference type="SUPFAM" id="SSF55781">
    <property type="entry name" value="GAF domain-like"/>
    <property type="match status" value="1"/>
</dbReference>
<dbReference type="InterPro" id="IPR029016">
    <property type="entry name" value="GAF-like_dom_sf"/>
</dbReference>
<evidence type="ECO:0000259" key="1">
    <source>
        <dbReference type="PROSITE" id="PS50112"/>
    </source>
</evidence>
<dbReference type="Gene3D" id="3.30.450.40">
    <property type="match status" value="1"/>
</dbReference>
<dbReference type="PROSITE" id="PS50887">
    <property type="entry name" value="GGDEF"/>
    <property type="match status" value="1"/>
</dbReference>
<dbReference type="Pfam" id="PF00563">
    <property type="entry name" value="EAL"/>
    <property type="match status" value="1"/>
</dbReference>
<dbReference type="PANTHER" id="PTHR44757:SF2">
    <property type="entry name" value="BIOFILM ARCHITECTURE MAINTENANCE PROTEIN MBAA"/>
    <property type="match status" value="1"/>
</dbReference>
<dbReference type="PROSITE" id="PS50113">
    <property type="entry name" value="PAC"/>
    <property type="match status" value="1"/>
</dbReference>
<dbReference type="EMBL" id="JANLCM010000001">
    <property type="protein sequence ID" value="MCS5718450.1"/>
    <property type="molecule type" value="Genomic_DNA"/>
</dbReference>